<dbReference type="AlphaFoldDB" id="A0A176VVV8"/>
<keyword evidence="3" id="KW-1185">Reference proteome</keyword>
<dbReference type="Proteomes" id="UP000077202">
    <property type="component" value="Unassembled WGS sequence"/>
</dbReference>
<gene>
    <name evidence="2" type="ORF">AXG93_4266s1020</name>
</gene>
<organism evidence="2 3">
    <name type="scientific">Marchantia polymorpha subsp. ruderalis</name>
    <dbReference type="NCBI Taxonomy" id="1480154"/>
    <lineage>
        <taxon>Eukaryota</taxon>
        <taxon>Viridiplantae</taxon>
        <taxon>Streptophyta</taxon>
        <taxon>Embryophyta</taxon>
        <taxon>Marchantiophyta</taxon>
        <taxon>Marchantiopsida</taxon>
        <taxon>Marchantiidae</taxon>
        <taxon>Marchantiales</taxon>
        <taxon>Marchantiaceae</taxon>
        <taxon>Marchantia</taxon>
    </lineage>
</organism>
<name>A0A176VVV8_MARPO</name>
<accession>A0A176VVV8</accession>
<comment type="caution">
    <text evidence="2">The sequence shown here is derived from an EMBL/GenBank/DDBJ whole genome shotgun (WGS) entry which is preliminary data.</text>
</comment>
<evidence type="ECO:0000256" key="1">
    <source>
        <dbReference type="SAM" id="MobiDB-lite"/>
    </source>
</evidence>
<sequence length="157" mass="17863">MGHSIRLTALRVLESSFRAYRAAEKREFPMQTHAQEEEEVVSANEVNTDPRSKQINLPPRRTERSRDRREEGSSKRRKLLEVVVTEECEPSTVSIKLRSPNVWAMTKVKARQLVLEAKSSTESRVDALQGQPNPEVGAELNVEAVGRKKEVPMEKDL</sequence>
<proteinExistence type="predicted"/>
<evidence type="ECO:0000313" key="3">
    <source>
        <dbReference type="Proteomes" id="UP000077202"/>
    </source>
</evidence>
<reference evidence="2" key="1">
    <citation type="submission" date="2016-03" db="EMBL/GenBank/DDBJ databases">
        <title>Mechanisms controlling the formation of the plant cell surface in tip-growing cells are functionally conserved among land plants.</title>
        <authorList>
            <person name="Honkanen S."/>
            <person name="Jones V.A."/>
            <person name="Morieri G."/>
            <person name="Champion C."/>
            <person name="Hetherington A.J."/>
            <person name="Kelly S."/>
            <person name="Saint-Marcoux D."/>
            <person name="Proust H."/>
            <person name="Prescott H."/>
            <person name="Dolan L."/>
        </authorList>
    </citation>
    <scope>NUCLEOTIDE SEQUENCE [LARGE SCALE GENOMIC DNA]</scope>
    <source>
        <tissue evidence="2">Whole gametophyte</tissue>
    </source>
</reference>
<evidence type="ECO:0000313" key="2">
    <source>
        <dbReference type="EMBL" id="OAE24006.1"/>
    </source>
</evidence>
<protein>
    <submittedName>
        <fullName evidence="2">Uncharacterized protein</fullName>
    </submittedName>
</protein>
<feature type="compositionally biased region" description="Basic and acidic residues" evidence="1">
    <location>
        <begin position="60"/>
        <end position="74"/>
    </location>
</feature>
<feature type="region of interest" description="Disordered" evidence="1">
    <location>
        <begin position="28"/>
        <end position="75"/>
    </location>
</feature>
<dbReference type="EMBL" id="LVLJ01002692">
    <property type="protein sequence ID" value="OAE24006.1"/>
    <property type="molecule type" value="Genomic_DNA"/>
</dbReference>